<feature type="domain" description="T6SS Phospholipase effector Tle1-like catalytic" evidence="1">
    <location>
        <begin position="4"/>
        <end position="260"/>
    </location>
</feature>
<gene>
    <name evidence="2" type="ORF">GEV37_06135</name>
</gene>
<evidence type="ECO:0000313" key="3">
    <source>
        <dbReference type="Proteomes" id="UP001319882"/>
    </source>
</evidence>
<dbReference type="Pfam" id="PF09994">
    <property type="entry name" value="T6SS_Tle1-like_cat"/>
    <property type="match status" value="1"/>
</dbReference>
<evidence type="ECO:0000259" key="1">
    <source>
        <dbReference type="Pfam" id="PF09994"/>
    </source>
</evidence>
<organism evidence="2 3">
    <name type="scientific">Vreelandella malpeensis</name>
    <dbReference type="NCBI Taxonomy" id="1172368"/>
    <lineage>
        <taxon>Bacteria</taxon>
        <taxon>Pseudomonadati</taxon>
        <taxon>Pseudomonadota</taxon>
        <taxon>Gammaproteobacteria</taxon>
        <taxon>Oceanospirillales</taxon>
        <taxon>Halomonadaceae</taxon>
        <taxon>Vreelandella</taxon>
    </lineage>
</organism>
<dbReference type="InterPro" id="IPR018712">
    <property type="entry name" value="Tle1-like_cat"/>
</dbReference>
<reference evidence="2 3" key="1">
    <citation type="journal article" date="2021" name="Sci. Rep.">
        <title>Genome analysis of a halophilic bacterium Halomonas malpeensis YU-PRIM-29(T) reveals its exopolysaccharide and pigment producing capabilities.</title>
        <authorList>
            <person name="Athmika"/>
            <person name="Ghate S.D."/>
            <person name="Arun A.B."/>
            <person name="Rao S.S."/>
            <person name="Kumar S.T.A."/>
            <person name="Kandiyil M.K."/>
            <person name="Saptami K."/>
            <person name="Rekha P.D."/>
        </authorList>
    </citation>
    <scope>NUCLEOTIDE SEQUENCE [LARGE SCALE GENOMIC DNA]</scope>
    <source>
        <strain evidence="3">prim 29</strain>
    </source>
</reference>
<dbReference type="PANTHER" id="PTHR33840:SF1">
    <property type="entry name" value="TLE1 PHOSPHOLIPASE DOMAIN-CONTAINING PROTEIN"/>
    <property type="match status" value="1"/>
</dbReference>
<keyword evidence="3" id="KW-1185">Reference proteome</keyword>
<accession>A0ABS8DQZ7</accession>
<name>A0ABS8DQZ7_9GAMM</name>
<proteinExistence type="predicted"/>
<evidence type="ECO:0000313" key="2">
    <source>
        <dbReference type="EMBL" id="MCB8888691.1"/>
    </source>
</evidence>
<dbReference type="PANTHER" id="PTHR33840">
    <property type="match status" value="1"/>
</dbReference>
<sequence length="349" mass="39086">MMAHLVICADGTWNQPEEDLEEDYPTNVLKLARGITPEHEGVRQQVFYGWGIGSYRNHLSGALTGAGIQKNILDGYRYLLHNYAQGDDIYLFGFSRGAYNVRVLCGLINNCGILTREHASLITRAWEIYKSDADGDWPGGEKARAFRARHSHPSRRIHFIGVWDTVGELGIPLSLLGGVFNNDQEFYDTKLGGNIATARHALAIDEHRKNFEPTLWEARGGVDLKQVWFAGVHSDIGGGKAPDKQGRQASDAPLGWMLAEANAAGLATDAHVYTRLTDGARGALHHSRRHIYRLRPEYDRPLITEGRPTLIHESVKARYERDERYRPTRLEALVAERGWANIALETTHG</sequence>
<dbReference type="Proteomes" id="UP001319882">
    <property type="component" value="Unassembled WGS sequence"/>
</dbReference>
<comment type="caution">
    <text evidence="2">The sequence shown here is derived from an EMBL/GenBank/DDBJ whole genome shotgun (WGS) entry which is preliminary data.</text>
</comment>
<dbReference type="EMBL" id="WHVL01000002">
    <property type="protein sequence ID" value="MCB8888691.1"/>
    <property type="molecule type" value="Genomic_DNA"/>
</dbReference>
<protein>
    <submittedName>
        <fullName evidence="2">DUF2235 domain-containing protein</fullName>
    </submittedName>
</protein>